<evidence type="ECO:0000313" key="3">
    <source>
        <dbReference type="EMBL" id="ACB49980.1"/>
    </source>
</evidence>
<evidence type="ECO:0000313" key="4">
    <source>
        <dbReference type="Proteomes" id="UP000001203"/>
    </source>
</evidence>
<evidence type="ECO:0000256" key="1">
    <source>
        <dbReference type="SAM" id="MobiDB-lite"/>
    </source>
</evidence>
<dbReference type="Proteomes" id="UP000001203">
    <property type="component" value="Chromosome circular"/>
</dbReference>
<sequence>MFKRLAIMSNIDDQIQQERENAKNVCSTEGSDSGNCAAAWDAVEELQAEASHQRQKQTPKTNFEQYCDDNPDAVECRVYDD</sequence>
<keyword evidence="4" id="KW-1185">Reference proteome</keyword>
<accession>B1WQ58</accession>
<dbReference type="InterPro" id="IPR003823">
    <property type="entry name" value="CP12_dom"/>
</dbReference>
<organism evidence="3 4">
    <name type="scientific">Crocosphaera subtropica (strain ATCC 51142 / BH68)</name>
    <name type="common">Cyanothece sp. (strain ATCC 51142)</name>
    <dbReference type="NCBI Taxonomy" id="43989"/>
    <lineage>
        <taxon>Bacteria</taxon>
        <taxon>Bacillati</taxon>
        <taxon>Cyanobacteriota</taxon>
        <taxon>Cyanophyceae</taxon>
        <taxon>Oscillatoriophycideae</taxon>
        <taxon>Chroococcales</taxon>
        <taxon>Aphanothecaceae</taxon>
        <taxon>Crocosphaera</taxon>
        <taxon>Crocosphaera subtropica</taxon>
    </lineage>
</organism>
<dbReference type="Pfam" id="PF02672">
    <property type="entry name" value="CP12"/>
    <property type="match status" value="1"/>
</dbReference>
<evidence type="ECO:0000259" key="2">
    <source>
        <dbReference type="SMART" id="SM01093"/>
    </source>
</evidence>
<feature type="domain" description="CP12" evidence="2">
    <location>
        <begin position="11"/>
        <end position="81"/>
    </location>
</feature>
<dbReference type="PANTHER" id="PTHR33921:SF15">
    <property type="entry name" value="CALVIN CYCLE PROTEIN CP12-2, CHLOROPLASTIC"/>
    <property type="match status" value="1"/>
</dbReference>
<dbReference type="GO" id="GO:0080153">
    <property type="term" value="P:negative regulation of reductive pentose-phosphate cycle"/>
    <property type="evidence" value="ECO:0007669"/>
    <property type="project" value="TreeGrafter"/>
</dbReference>
<dbReference type="AlphaFoldDB" id="B1WQ58"/>
<dbReference type="PANTHER" id="PTHR33921">
    <property type="entry name" value="CALVIN CYCLE PROTEIN CP12-2, CHLOROPLASTIC"/>
    <property type="match status" value="1"/>
</dbReference>
<dbReference type="HOGENOM" id="CLU_137076_2_1_3"/>
<feature type="region of interest" description="Disordered" evidence="1">
    <location>
        <begin position="47"/>
        <end position="66"/>
    </location>
</feature>
<proteinExistence type="predicted"/>
<dbReference type="SMART" id="SM01093">
    <property type="entry name" value="CP12"/>
    <property type="match status" value="1"/>
</dbReference>
<dbReference type="InterPro" id="IPR039314">
    <property type="entry name" value="CP12-like"/>
</dbReference>
<dbReference type="STRING" id="43989.cce_0629"/>
<protein>
    <submittedName>
        <fullName evidence="3">CP12</fullName>
    </submittedName>
</protein>
<name>B1WQ58_CROS5</name>
<dbReference type="KEGG" id="cyt:cce_0629"/>
<dbReference type="EMBL" id="CP000806">
    <property type="protein sequence ID" value="ACB49980.1"/>
    <property type="molecule type" value="Genomic_DNA"/>
</dbReference>
<reference evidence="3 4" key="1">
    <citation type="journal article" date="2008" name="Proc. Natl. Acad. Sci. U.S.A.">
        <title>The genome of Cyanothece 51142, a unicellular diazotrophic cyanobacterium important in the marine nitrogen cycle.</title>
        <authorList>
            <person name="Welsh E.A."/>
            <person name="Liberton M."/>
            <person name="Stoeckel J."/>
            <person name="Loh T."/>
            <person name="Elvitigala T."/>
            <person name="Wang C."/>
            <person name="Wollam A."/>
            <person name="Fulton R.S."/>
            <person name="Clifton S.W."/>
            <person name="Jacobs J.M."/>
            <person name="Aurora R."/>
            <person name="Ghosh B.K."/>
            <person name="Sherman L.A."/>
            <person name="Smith R.D."/>
            <person name="Wilson R.K."/>
            <person name="Pakrasi H.B."/>
        </authorList>
    </citation>
    <scope>NUCLEOTIDE SEQUENCE [LARGE SCALE GENOMIC DNA]</scope>
    <source>
        <strain evidence="4">ATCC 51142 / BH68</strain>
    </source>
</reference>
<gene>
    <name evidence="3" type="ordered locus">cce_0629</name>
</gene>
<dbReference type="eggNOG" id="COG0517">
    <property type="taxonomic scope" value="Bacteria"/>
</dbReference>